<dbReference type="OrthoDB" id="2946818at2759"/>
<keyword evidence="2" id="KW-1185">Reference proteome</keyword>
<reference evidence="1" key="1">
    <citation type="journal article" date="2021" name="Genome Biol. Evol.">
        <title>The assembled and annotated genome of the fairy-ring fungus Marasmius oreades.</title>
        <authorList>
            <person name="Hiltunen M."/>
            <person name="Ament-Velasquez S.L."/>
            <person name="Johannesson H."/>
        </authorList>
    </citation>
    <scope>NUCLEOTIDE SEQUENCE</scope>
    <source>
        <strain evidence="1">03SP1</strain>
    </source>
</reference>
<dbReference type="GeneID" id="66077516"/>
<evidence type="ECO:0000313" key="2">
    <source>
        <dbReference type="Proteomes" id="UP001049176"/>
    </source>
</evidence>
<gene>
    <name evidence="1" type="ORF">E1B28_008440</name>
</gene>
<organism evidence="1 2">
    <name type="scientific">Marasmius oreades</name>
    <name type="common">fairy-ring Marasmius</name>
    <dbReference type="NCBI Taxonomy" id="181124"/>
    <lineage>
        <taxon>Eukaryota</taxon>
        <taxon>Fungi</taxon>
        <taxon>Dikarya</taxon>
        <taxon>Basidiomycota</taxon>
        <taxon>Agaricomycotina</taxon>
        <taxon>Agaricomycetes</taxon>
        <taxon>Agaricomycetidae</taxon>
        <taxon>Agaricales</taxon>
        <taxon>Marasmiineae</taxon>
        <taxon>Marasmiaceae</taxon>
        <taxon>Marasmius</taxon>
    </lineage>
</organism>
<dbReference type="EMBL" id="CM032185">
    <property type="protein sequence ID" value="KAG7092059.1"/>
    <property type="molecule type" value="Genomic_DNA"/>
</dbReference>
<dbReference type="Proteomes" id="UP001049176">
    <property type="component" value="Chromosome 5"/>
</dbReference>
<dbReference type="RefSeq" id="XP_043008529.1">
    <property type="nucleotide sequence ID" value="XM_043153245.1"/>
</dbReference>
<evidence type="ECO:0000313" key="1">
    <source>
        <dbReference type="EMBL" id="KAG7092059.1"/>
    </source>
</evidence>
<protein>
    <submittedName>
        <fullName evidence="1">Uncharacterized protein</fullName>
    </submittedName>
</protein>
<accession>A0A9P7UUA6</accession>
<dbReference type="AlphaFoldDB" id="A0A9P7UUA6"/>
<comment type="caution">
    <text evidence="1">The sequence shown here is derived from an EMBL/GenBank/DDBJ whole genome shotgun (WGS) entry which is preliminary data.</text>
</comment>
<name>A0A9P7UUA6_9AGAR</name>
<sequence>MNLINEKDWRQTTLTIIKESEDDTENVLVVPSIILLQFQNFDPVTIPGNEAEVNAAKEKGKEWLEGDKRALALIVKAVPKEKLYVVRECNSAHKGWKALKNKCQPTKAGRHSRTSANHPI</sequence>
<dbReference type="Pfam" id="PF14223">
    <property type="entry name" value="Retrotran_gag_2"/>
    <property type="match status" value="1"/>
</dbReference>
<proteinExistence type="predicted"/>
<dbReference type="KEGG" id="more:E1B28_008440"/>